<feature type="domain" description="ANTAR" evidence="5">
    <location>
        <begin position="160"/>
        <end position="221"/>
    </location>
</feature>
<name>A0ABP4F994_9ACTN</name>
<dbReference type="InterPro" id="IPR005561">
    <property type="entry name" value="ANTAR"/>
</dbReference>
<keyword evidence="3" id="KW-0805">Transcription regulation</keyword>
<sequence length="236" mass="25237">MTDEQRLAARFAELSGDLLGESDVGTTFDSVVTRAVEMVPGCTHATITLRKRRGTAETVAATDEMVERLDGVQYDFGEGPCLDAAFDRGNVVVDDTAAGTRWPRWSAEACVQGVGSLMAIRLHAGDETLGALNLFAETPGTFSGESGDVALIYAAHATEAMSKARLVAGLRAALESRHIIGIAQGVLAARYDISYERAFEVLHRYSNDHNLKLRDVAETVASERGLPPGRSPDVTA</sequence>
<dbReference type="SMART" id="SM00065">
    <property type="entry name" value="GAF"/>
    <property type="match status" value="1"/>
</dbReference>
<dbReference type="SUPFAM" id="SSF52172">
    <property type="entry name" value="CheY-like"/>
    <property type="match status" value="1"/>
</dbReference>
<dbReference type="Proteomes" id="UP001499979">
    <property type="component" value="Unassembled WGS sequence"/>
</dbReference>
<evidence type="ECO:0000313" key="7">
    <source>
        <dbReference type="Proteomes" id="UP001499979"/>
    </source>
</evidence>
<dbReference type="EMBL" id="BAAAJE010000019">
    <property type="protein sequence ID" value="GAA1154328.1"/>
    <property type="molecule type" value="Genomic_DNA"/>
</dbReference>
<dbReference type="Pfam" id="PF03861">
    <property type="entry name" value="ANTAR"/>
    <property type="match status" value="1"/>
</dbReference>
<keyword evidence="7" id="KW-1185">Reference proteome</keyword>
<keyword evidence="2" id="KW-0418">Kinase</keyword>
<evidence type="ECO:0000256" key="3">
    <source>
        <dbReference type="ARBA" id="ARBA00023015"/>
    </source>
</evidence>
<dbReference type="InterPro" id="IPR003018">
    <property type="entry name" value="GAF"/>
</dbReference>
<keyword evidence="4" id="KW-0804">Transcription</keyword>
<dbReference type="InterPro" id="IPR029016">
    <property type="entry name" value="GAF-like_dom_sf"/>
</dbReference>
<dbReference type="InterPro" id="IPR012074">
    <property type="entry name" value="GAF_ANTAR"/>
</dbReference>
<keyword evidence="1" id="KW-0808">Transferase</keyword>
<dbReference type="InterPro" id="IPR036388">
    <property type="entry name" value="WH-like_DNA-bd_sf"/>
</dbReference>
<dbReference type="RefSeq" id="WP_343908980.1">
    <property type="nucleotide sequence ID" value="NZ_BAAAJE010000019.1"/>
</dbReference>
<comment type="caution">
    <text evidence="6">The sequence shown here is derived from an EMBL/GenBank/DDBJ whole genome shotgun (WGS) entry which is preliminary data.</text>
</comment>
<dbReference type="SMART" id="SM01012">
    <property type="entry name" value="ANTAR"/>
    <property type="match status" value="1"/>
</dbReference>
<accession>A0ABP4F994</accession>
<organism evidence="6 7">
    <name type="scientific">Nocardioides aquiterrae</name>
    <dbReference type="NCBI Taxonomy" id="203799"/>
    <lineage>
        <taxon>Bacteria</taxon>
        <taxon>Bacillati</taxon>
        <taxon>Actinomycetota</taxon>
        <taxon>Actinomycetes</taxon>
        <taxon>Propionibacteriales</taxon>
        <taxon>Nocardioidaceae</taxon>
        <taxon>Nocardioides</taxon>
    </lineage>
</organism>
<gene>
    <name evidence="6" type="ORF">GCM10009606_35770</name>
</gene>
<dbReference type="InterPro" id="IPR011006">
    <property type="entry name" value="CheY-like_superfamily"/>
</dbReference>
<reference evidence="7" key="1">
    <citation type="journal article" date="2019" name="Int. J. Syst. Evol. Microbiol.">
        <title>The Global Catalogue of Microorganisms (GCM) 10K type strain sequencing project: providing services to taxonomists for standard genome sequencing and annotation.</title>
        <authorList>
            <consortium name="The Broad Institute Genomics Platform"/>
            <consortium name="The Broad Institute Genome Sequencing Center for Infectious Disease"/>
            <person name="Wu L."/>
            <person name="Ma J."/>
        </authorList>
    </citation>
    <scope>NUCLEOTIDE SEQUENCE [LARGE SCALE GENOMIC DNA]</scope>
    <source>
        <strain evidence="7">JCM 11813</strain>
    </source>
</reference>
<dbReference type="SUPFAM" id="SSF55781">
    <property type="entry name" value="GAF domain-like"/>
    <property type="match status" value="1"/>
</dbReference>
<dbReference type="Pfam" id="PF13185">
    <property type="entry name" value="GAF_2"/>
    <property type="match status" value="1"/>
</dbReference>
<proteinExistence type="predicted"/>
<dbReference type="PIRSF" id="PIRSF036625">
    <property type="entry name" value="GAF_ANTAR"/>
    <property type="match status" value="1"/>
</dbReference>
<evidence type="ECO:0000256" key="1">
    <source>
        <dbReference type="ARBA" id="ARBA00022679"/>
    </source>
</evidence>
<evidence type="ECO:0000256" key="4">
    <source>
        <dbReference type="ARBA" id="ARBA00023163"/>
    </source>
</evidence>
<evidence type="ECO:0000313" key="6">
    <source>
        <dbReference type="EMBL" id="GAA1154328.1"/>
    </source>
</evidence>
<protein>
    <submittedName>
        <fullName evidence="6">GAF and ANTAR domain-containing protein</fullName>
    </submittedName>
</protein>
<dbReference type="Gene3D" id="3.30.450.40">
    <property type="match status" value="1"/>
</dbReference>
<dbReference type="Gene3D" id="1.10.10.10">
    <property type="entry name" value="Winged helix-like DNA-binding domain superfamily/Winged helix DNA-binding domain"/>
    <property type="match status" value="1"/>
</dbReference>
<evidence type="ECO:0000259" key="5">
    <source>
        <dbReference type="PROSITE" id="PS50921"/>
    </source>
</evidence>
<evidence type="ECO:0000256" key="2">
    <source>
        <dbReference type="ARBA" id="ARBA00022777"/>
    </source>
</evidence>
<dbReference type="PROSITE" id="PS50921">
    <property type="entry name" value="ANTAR"/>
    <property type="match status" value="1"/>
</dbReference>